<feature type="transmembrane region" description="Helical" evidence="1">
    <location>
        <begin position="217"/>
        <end position="236"/>
    </location>
</feature>
<dbReference type="AlphaFoldDB" id="A0A1F5Z7G5"/>
<dbReference type="STRING" id="1798373.A2154_03605"/>
<evidence type="ECO:0000259" key="2">
    <source>
        <dbReference type="Pfam" id="PF10131"/>
    </source>
</evidence>
<feature type="transmembrane region" description="Helical" evidence="1">
    <location>
        <begin position="533"/>
        <end position="551"/>
    </location>
</feature>
<reference evidence="3 4" key="1">
    <citation type="journal article" date="2016" name="Nat. Commun.">
        <title>Thousands of microbial genomes shed light on interconnected biogeochemical processes in an aquifer system.</title>
        <authorList>
            <person name="Anantharaman K."/>
            <person name="Brown C.T."/>
            <person name="Hug L.A."/>
            <person name="Sharon I."/>
            <person name="Castelle C.J."/>
            <person name="Probst A.J."/>
            <person name="Thomas B.C."/>
            <person name="Singh A."/>
            <person name="Wilkins M.J."/>
            <person name="Karaoz U."/>
            <person name="Brodie E.L."/>
            <person name="Williams K.H."/>
            <person name="Hubbard S.S."/>
            <person name="Banfield J.F."/>
        </authorList>
    </citation>
    <scope>NUCLEOTIDE SEQUENCE [LARGE SCALE GENOMIC DNA]</scope>
</reference>
<name>A0A1F5Z7G5_9BACT</name>
<feature type="transmembrane region" description="Helical" evidence="1">
    <location>
        <begin position="94"/>
        <end position="111"/>
    </location>
</feature>
<keyword evidence="1" id="KW-1133">Transmembrane helix</keyword>
<feature type="domain" description="Membrane protein 6-pyruvoyl-tetrahydropterin synthase-related" evidence="2">
    <location>
        <begin position="67"/>
        <end position="400"/>
    </location>
</feature>
<feature type="transmembrane region" description="Helical" evidence="1">
    <location>
        <begin position="385"/>
        <end position="404"/>
    </location>
</feature>
<dbReference type="InterPro" id="IPR018776">
    <property type="entry name" value="Membrane_prot_PTPS-rel_domain"/>
</dbReference>
<dbReference type="Proteomes" id="UP000176854">
    <property type="component" value="Unassembled WGS sequence"/>
</dbReference>
<keyword evidence="1" id="KW-0472">Membrane</keyword>
<feature type="transmembrane region" description="Helical" evidence="1">
    <location>
        <begin position="358"/>
        <end position="378"/>
    </location>
</feature>
<feature type="transmembrane region" description="Helical" evidence="1">
    <location>
        <begin position="172"/>
        <end position="205"/>
    </location>
</feature>
<feature type="transmembrane region" description="Helical" evidence="1">
    <location>
        <begin position="142"/>
        <end position="160"/>
    </location>
</feature>
<feature type="transmembrane region" description="Helical" evidence="1">
    <location>
        <begin position="318"/>
        <end position="346"/>
    </location>
</feature>
<accession>A0A1F5Z7G5</accession>
<dbReference type="Pfam" id="PF10131">
    <property type="entry name" value="PTPS_related"/>
    <property type="match status" value="1"/>
</dbReference>
<proteinExistence type="predicted"/>
<feature type="transmembrane region" description="Helical" evidence="1">
    <location>
        <begin position="292"/>
        <end position="311"/>
    </location>
</feature>
<organism evidence="3 4">
    <name type="scientific">Candidatus Gottesmanbacteria bacterium RBG_16_43_7</name>
    <dbReference type="NCBI Taxonomy" id="1798373"/>
    <lineage>
        <taxon>Bacteria</taxon>
        <taxon>Candidatus Gottesmaniibacteriota</taxon>
    </lineage>
</organism>
<evidence type="ECO:0000256" key="1">
    <source>
        <dbReference type="SAM" id="Phobius"/>
    </source>
</evidence>
<evidence type="ECO:0000313" key="3">
    <source>
        <dbReference type="EMBL" id="OGG08333.1"/>
    </source>
</evidence>
<comment type="caution">
    <text evidence="3">The sequence shown here is derived from an EMBL/GenBank/DDBJ whole genome shotgun (WGS) entry which is preliminary data.</text>
</comment>
<keyword evidence="1" id="KW-0812">Transmembrane</keyword>
<dbReference type="EMBL" id="MFJC01000070">
    <property type="protein sequence ID" value="OGG08333.1"/>
    <property type="molecule type" value="Genomic_DNA"/>
</dbReference>
<sequence>MKRLLQILLVMILCYWSLRPLLIRGYFPMHDDTQVARVVDMGRALQNGQIPVRMVKDLGYGYGYPLFNFYGPLPYYIGGFLHAVGISGLSATKIMIAMGVVLSAVTMFIFLERMFSVWAAVTGAMMYVYAPYHALDIYVRGAIGELWVFAFLPLVFWGIYESVILGKKRSFIIGAFGLWGVIVSHTISGYITATAMGIVIAFIFLSQIVRKKALRPVFMLLLIMVVALSASTFFWLPALLELKFTSVFNFLWDTTVFSDHFVCPGQLWNSVWGFGGSMRGCIDGLSFKLGKIHLISAAAGFLGLVYTLMSAKNNLNKYLLPIVIGFVTIISLFLTLEISVLIWQFVPLSNYIQYPWRFLVFTVFGISYFAAFFVQFLCGKKPIGFMVASAIIFSTILINAKLFIPQYIYAKTAADFESNYDISWRASKISDEYLPADFVRPSSFADTYHDTIPDEDGLTVREIVNNETYIKLQVTNALTPRTVKIARAYFPGYEYWVNGRKVTPVIHQGLPQVMIGSDFSTIEVFFKNTLPRLIGNIISFMSAVGIIYFYGKKSVS</sequence>
<gene>
    <name evidence="3" type="ORF">A2154_03605</name>
</gene>
<evidence type="ECO:0000313" key="4">
    <source>
        <dbReference type="Proteomes" id="UP000176854"/>
    </source>
</evidence>
<protein>
    <recommendedName>
        <fullName evidence="2">Membrane protein 6-pyruvoyl-tetrahydropterin synthase-related domain-containing protein</fullName>
    </recommendedName>
</protein>